<sequence length="73" mass="7052">MAANVIGFDGASVKGSTRGGGGGYGDDGGSRGGSRGYGCDDYGGGGGGYVGGDTLDPCDFNFSKSAIPNFKSV</sequence>
<dbReference type="Proteomes" id="UP000653305">
    <property type="component" value="Unassembled WGS sequence"/>
</dbReference>
<keyword evidence="3" id="KW-1185">Reference proteome</keyword>
<feature type="region of interest" description="Disordered" evidence="1">
    <location>
        <begin position="1"/>
        <end position="32"/>
    </location>
</feature>
<name>A0A830B6J9_9LAMI</name>
<organism evidence="2 3">
    <name type="scientific">Phtheirospermum japonicum</name>
    <dbReference type="NCBI Taxonomy" id="374723"/>
    <lineage>
        <taxon>Eukaryota</taxon>
        <taxon>Viridiplantae</taxon>
        <taxon>Streptophyta</taxon>
        <taxon>Embryophyta</taxon>
        <taxon>Tracheophyta</taxon>
        <taxon>Spermatophyta</taxon>
        <taxon>Magnoliopsida</taxon>
        <taxon>eudicotyledons</taxon>
        <taxon>Gunneridae</taxon>
        <taxon>Pentapetalae</taxon>
        <taxon>asterids</taxon>
        <taxon>lamiids</taxon>
        <taxon>Lamiales</taxon>
        <taxon>Orobanchaceae</taxon>
        <taxon>Orobanchaceae incertae sedis</taxon>
        <taxon>Phtheirospermum</taxon>
    </lineage>
</organism>
<gene>
    <name evidence="2" type="ORF">PHJA_000116000</name>
</gene>
<evidence type="ECO:0000313" key="3">
    <source>
        <dbReference type="Proteomes" id="UP000653305"/>
    </source>
</evidence>
<comment type="caution">
    <text evidence="2">The sequence shown here is derived from an EMBL/GenBank/DDBJ whole genome shotgun (WGS) entry which is preliminary data.</text>
</comment>
<reference evidence="2" key="1">
    <citation type="submission" date="2020-07" db="EMBL/GenBank/DDBJ databases">
        <title>Ethylene signaling mediates host invasion by parasitic plants.</title>
        <authorList>
            <person name="Yoshida S."/>
        </authorList>
    </citation>
    <scope>NUCLEOTIDE SEQUENCE</scope>
    <source>
        <strain evidence="2">Okayama</strain>
    </source>
</reference>
<evidence type="ECO:0000313" key="2">
    <source>
        <dbReference type="EMBL" id="GFP79725.1"/>
    </source>
</evidence>
<proteinExistence type="predicted"/>
<accession>A0A830B6J9</accession>
<protein>
    <submittedName>
        <fullName evidence="2">Uncharacterized protein</fullName>
    </submittedName>
</protein>
<evidence type="ECO:0000256" key="1">
    <source>
        <dbReference type="SAM" id="MobiDB-lite"/>
    </source>
</evidence>
<dbReference type="AlphaFoldDB" id="A0A830B6J9"/>
<dbReference type="EMBL" id="BMAC01000011">
    <property type="protein sequence ID" value="GFP79725.1"/>
    <property type="molecule type" value="Genomic_DNA"/>
</dbReference>
<feature type="compositionally biased region" description="Gly residues" evidence="1">
    <location>
        <begin position="17"/>
        <end position="32"/>
    </location>
</feature>